<keyword evidence="2" id="KW-0805">Transcription regulation</keyword>
<dbReference type="Pfam" id="PF00126">
    <property type="entry name" value="HTH_1"/>
    <property type="match status" value="1"/>
</dbReference>
<dbReference type="GO" id="GO:0003677">
    <property type="term" value="F:DNA binding"/>
    <property type="evidence" value="ECO:0007669"/>
    <property type="project" value="UniProtKB-KW"/>
</dbReference>
<evidence type="ECO:0000256" key="2">
    <source>
        <dbReference type="ARBA" id="ARBA00023015"/>
    </source>
</evidence>
<dbReference type="InterPro" id="IPR036388">
    <property type="entry name" value="WH-like_DNA-bd_sf"/>
</dbReference>
<dbReference type="Gene3D" id="3.40.190.290">
    <property type="match status" value="1"/>
</dbReference>
<dbReference type="PRINTS" id="PR00039">
    <property type="entry name" value="HTHLYSR"/>
</dbReference>
<keyword evidence="4" id="KW-0804">Transcription</keyword>
<dbReference type="InterPro" id="IPR036390">
    <property type="entry name" value="WH_DNA-bd_sf"/>
</dbReference>
<dbReference type="EMBL" id="DXEK01000189">
    <property type="protein sequence ID" value="HIX78195.1"/>
    <property type="molecule type" value="Genomic_DNA"/>
</dbReference>
<dbReference type="InterPro" id="IPR005119">
    <property type="entry name" value="LysR_subst-bd"/>
</dbReference>
<comment type="caution">
    <text evidence="6">The sequence shown here is derived from an EMBL/GenBank/DDBJ whole genome shotgun (WGS) entry which is preliminary data.</text>
</comment>
<organism evidence="6 7">
    <name type="scientific">Candidatus Fusicatenibacter merdavium</name>
    <dbReference type="NCBI Taxonomy" id="2838600"/>
    <lineage>
        <taxon>Bacteria</taxon>
        <taxon>Bacillati</taxon>
        <taxon>Bacillota</taxon>
        <taxon>Clostridia</taxon>
        <taxon>Lachnospirales</taxon>
        <taxon>Lachnospiraceae</taxon>
        <taxon>Fusicatenibacter</taxon>
    </lineage>
</organism>
<sequence>MELRQLRYFVAVVEEETVTAAARKLNMTQPPLTAQLKLLEKELNCSLFQRKGRRLQVTEAGRHFYQKASAILGMCDAAAMEMREYDSGAAGTLQIGVVSSVQEGMFTKWLTAFAGQYPEIRYEIYSANTYQLLEQVRTGQLDLAVVRTPFSAPDIEQKILREESLMAAGRPEFLGGKICPAVSEDTPSVADAGETVRKGQREEAITLKELNGKPLIVYRRWERILRTRFEAEGLLPEIRCCTDTAQATLALAGGGMGVGILPASAVSEAAGEQLKICVLQEPNLTSRIVMICKEHGLLSRTARLFWDFLAED</sequence>
<dbReference type="PANTHER" id="PTHR30346">
    <property type="entry name" value="TRANSCRIPTIONAL DUAL REGULATOR HCAR-RELATED"/>
    <property type="match status" value="1"/>
</dbReference>
<dbReference type="SUPFAM" id="SSF46785">
    <property type="entry name" value="Winged helix' DNA-binding domain"/>
    <property type="match status" value="1"/>
</dbReference>
<reference evidence="6" key="2">
    <citation type="submission" date="2021-04" db="EMBL/GenBank/DDBJ databases">
        <authorList>
            <person name="Gilroy R."/>
        </authorList>
    </citation>
    <scope>NUCLEOTIDE SEQUENCE</scope>
    <source>
        <strain evidence="6">CHK183-1962</strain>
    </source>
</reference>
<proteinExistence type="inferred from homology"/>
<comment type="similarity">
    <text evidence="1">Belongs to the LysR transcriptional regulatory family.</text>
</comment>
<evidence type="ECO:0000256" key="3">
    <source>
        <dbReference type="ARBA" id="ARBA00023125"/>
    </source>
</evidence>
<dbReference type="GO" id="GO:0032993">
    <property type="term" value="C:protein-DNA complex"/>
    <property type="evidence" value="ECO:0007669"/>
    <property type="project" value="TreeGrafter"/>
</dbReference>
<dbReference type="GO" id="GO:0003700">
    <property type="term" value="F:DNA-binding transcription factor activity"/>
    <property type="evidence" value="ECO:0007669"/>
    <property type="project" value="InterPro"/>
</dbReference>
<feature type="domain" description="HTH lysR-type" evidence="5">
    <location>
        <begin position="1"/>
        <end position="58"/>
    </location>
</feature>
<dbReference type="Proteomes" id="UP000886890">
    <property type="component" value="Unassembled WGS sequence"/>
</dbReference>
<gene>
    <name evidence="6" type="ORF">H9734_11485</name>
</gene>
<protein>
    <submittedName>
        <fullName evidence="6">LysR family transcriptional regulator</fullName>
    </submittedName>
</protein>
<dbReference type="InterPro" id="IPR000847">
    <property type="entry name" value="LysR_HTH_N"/>
</dbReference>
<name>A0A9D1XFE2_9FIRM</name>
<dbReference type="CDD" id="cd05466">
    <property type="entry name" value="PBP2_LTTR_substrate"/>
    <property type="match status" value="1"/>
</dbReference>
<evidence type="ECO:0000256" key="1">
    <source>
        <dbReference type="ARBA" id="ARBA00009437"/>
    </source>
</evidence>
<dbReference type="Pfam" id="PF03466">
    <property type="entry name" value="LysR_substrate"/>
    <property type="match status" value="1"/>
</dbReference>
<evidence type="ECO:0000313" key="6">
    <source>
        <dbReference type="EMBL" id="HIX78195.1"/>
    </source>
</evidence>
<evidence type="ECO:0000259" key="5">
    <source>
        <dbReference type="PROSITE" id="PS50931"/>
    </source>
</evidence>
<dbReference type="AlphaFoldDB" id="A0A9D1XFE2"/>
<accession>A0A9D1XFE2</accession>
<dbReference type="PANTHER" id="PTHR30346:SF28">
    <property type="entry name" value="HTH-TYPE TRANSCRIPTIONAL REGULATOR CYNR"/>
    <property type="match status" value="1"/>
</dbReference>
<reference evidence="6" key="1">
    <citation type="journal article" date="2021" name="PeerJ">
        <title>Extensive microbial diversity within the chicken gut microbiome revealed by metagenomics and culture.</title>
        <authorList>
            <person name="Gilroy R."/>
            <person name="Ravi A."/>
            <person name="Getino M."/>
            <person name="Pursley I."/>
            <person name="Horton D.L."/>
            <person name="Alikhan N.F."/>
            <person name="Baker D."/>
            <person name="Gharbi K."/>
            <person name="Hall N."/>
            <person name="Watson M."/>
            <person name="Adriaenssens E.M."/>
            <person name="Foster-Nyarko E."/>
            <person name="Jarju S."/>
            <person name="Secka A."/>
            <person name="Antonio M."/>
            <person name="Oren A."/>
            <person name="Chaudhuri R.R."/>
            <person name="La Ragione R."/>
            <person name="Hildebrand F."/>
            <person name="Pallen M.J."/>
        </authorList>
    </citation>
    <scope>NUCLEOTIDE SEQUENCE</scope>
    <source>
        <strain evidence="6">CHK183-1962</strain>
    </source>
</reference>
<dbReference type="Gene3D" id="1.10.10.10">
    <property type="entry name" value="Winged helix-like DNA-binding domain superfamily/Winged helix DNA-binding domain"/>
    <property type="match status" value="1"/>
</dbReference>
<evidence type="ECO:0000256" key="4">
    <source>
        <dbReference type="ARBA" id="ARBA00023163"/>
    </source>
</evidence>
<dbReference type="SUPFAM" id="SSF53850">
    <property type="entry name" value="Periplasmic binding protein-like II"/>
    <property type="match status" value="1"/>
</dbReference>
<evidence type="ECO:0000313" key="7">
    <source>
        <dbReference type="Proteomes" id="UP000886890"/>
    </source>
</evidence>
<dbReference type="FunFam" id="1.10.10.10:FF:000001">
    <property type="entry name" value="LysR family transcriptional regulator"/>
    <property type="match status" value="1"/>
</dbReference>
<dbReference type="PROSITE" id="PS50931">
    <property type="entry name" value="HTH_LYSR"/>
    <property type="match status" value="1"/>
</dbReference>
<keyword evidence="3" id="KW-0238">DNA-binding</keyword>